<sequence length="417" mass="46154">MMGTSIQFGRVHGDDRFYNAAKARRNPHHYPFRPRSSASSSSGAGSFAASTVSNGREPENRTGSEPQSKATAVASSPSGPVDPSRCNLNRFLESTVPSVPAQYLSKTRMRGRRTCDVEIPPYFALADLWESFKEWSAYGAGVPLLLNGSDSVVQYYVPYLSGIQLYTESSSPSASSSRPDEESDGDNCRDSSSDGSSDYEHQRYTKYSRNWNQKDFGSAFAFRMDRVSIRDNNGASHEEFSSDDGETGNSQGHLLFEYLEHNPPFTREPLADKISDLACRCPELKTLKSSDLSTASWMSVAWYPIYRIPTGPTLQDLDACFLTFHYLSTPMKAVGNAPNAPGPIVTHPQGVDGVPKISLPSFGLSCYKLKGSIWTATGVYESQFPDSLFQAADDWLRRRQVNHPDYQFFASRGVIPR</sequence>
<dbReference type="Proteomes" id="UP000827976">
    <property type="component" value="Chromosome 5"/>
</dbReference>
<organism evidence="1 2">
    <name type="scientific">Dioscorea alata</name>
    <name type="common">Purple yam</name>
    <dbReference type="NCBI Taxonomy" id="55571"/>
    <lineage>
        <taxon>Eukaryota</taxon>
        <taxon>Viridiplantae</taxon>
        <taxon>Streptophyta</taxon>
        <taxon>Embryophyta</taxon>
        <taxon>Tracheophyta</taxon>
        <taxon>Spermatophyta</taxon>
        <taxon>Magnoliopsida</taxon>
        <taxon>Liliopsida</taxon>
        <taxon>Dioscoreales</taxon>
        <taxon>Dioscoreaceae</taxon>
        <taxon>Dioscorea</taxon>
    </lineage>
</organism>
<evidence type="ECO:0000313" key="2">
    <source>
        <dbReference type="Proteomes" id="UP000827976"/>
    </source>
</evidence>
<protein>
    <submittedName>
        <fullName evidence="1">Uncharacterized protein</fullName>
    </submittedName>
</protein>
<reference evidence="2" key="1">
    <citation type="journal article" date="2022" name="Nat. Commun.">
        <title>Chromosome evolution and the genetic basis of agronomically important traits in greater yam.</title>
        <authorList>
            <person name="Bredeson J.V."/>
            <person name="Lyons J.B."/>
            <person name="Oniyinde I.O."/>
            <person name="Okereke N.R."/>
            <person name="Kolade O."/>
            <person name="Nnabue I."/>
            <person name="Nwadili C.O."/>
            <person name="Hribova E."/>
            <person name="Parker M."/>
            <person name="Nwogha J."/>
            <person name="Shu S."/>
            <person name="Carlson J."/>
            <person name="Kariba R."/>
            <person name="Muthemba S."/>
            <person name="Knop K."/>
            <person name="Barton G.J."/>
            <person name="Sherwood A.V."/>
            <person name="Lopez-Montes A."/>
            <person name="Asiedu R."/>
            <person name="Jamnadass R."/>
            <person name="Muchugi A."/>
            <person name="Goodstein D."/>
            <person name="Egesi C.N."/>
            <person name="Featherston J."/>
            <person name="Asfaw A."/>
            <person name="Simpson G.G."/>
            <person name="Dolezel J."/>
            <person name="Hendre P.S."/>
            <person name="Van Deynze A."/>
            <person name="Kumar P.L."/>
            <person name="Obidiegwu J.E."/>
            <person name="Bhattacharjee R."/>
            <person name="Rokhsar D.S."/>
        </authorList>
    </citation>
    <scope>NUCLEOTIDE SEQUENCE [LARGE SCALE GENOMIC DNA]</scope>
    <source>
        <strain evidence="2">cv. TDa95/00328</strain>
    </source>
</reference>
<dbReference type="EMBL" id="CM037015">
    <property type="protein sequence ID" value="KAH7682564.1"/>
    <property type="molecule type" value="Genomic_DNA"/>
</dbReference>
<comment type="caution">
    <text evidence="1">The sequence shown here is derived from an EMBL/GenBank/DDBJ whole genome shotgun (WGS) entry which is preliminary data.</text>
</comment>
<name>A0ACB7W4I0_DIOAL</name>
<keyword evidence="2" id="KW-1185">Reference proteome</keyword>
<proteinExistence type="predicted"/>
<evidence type="ECO:0000313" key="1">
    <source>
        <dbReference type="EMBL" id="KAH7682564.1"/>
    </source>
</evidence>
<accession>A0ACB7W4I0</accession>
<gene>
    <name evidence="1" type="ORF">IHE45_05G129900</name>
</gene>